<feature type="compositionally biased region" description="Basic and acidic residues" evidence="1">
    <location>
        <begin position="39"/>
        <end position="95"/>
    </location>
</feature>
<proteinExistence type="predicted"/>
<name>A0A7I4XU63_HAECO</name>
<dbReference type="Proteomes" id="UP000025227">
    <property type="component" value="Unplaced"/>
</dbReference>
<reference evidence="3" key="1">
    <citation type="submission" date="2020-12" db="UniProtKB">
        <authorList>
            <consortium name="WormBaseParasite"/>
        </authorList>
    </citation>
    <scope>IDENTIFICATION</scope>
    <source>
        <strain evidence="3">MHco3</strain>
    </source>
</reference>
<feature type="region of interest" description="Disordered" evidence="1">
    <location>
        <begin position="26"/>
        <end position="95"/>
    </location>
</feature>
<dbReference type="WBParaSite" id="HCON_00011290-00001">
    <property type="protein sequence ID" value="HCON_00011290-00001"/>
    <property type="gene ID" value="HCON_00011290"/>
</dbReference>
<sequence length="95" mass="11484">MQVSLADIRFRNAEEVRKWVGNRIASKDEGFSRPGVNKIPERWQEAVANDEQHIETSREREREREGQGQRQRERQKDREKERQRQREGDRKTARP</sequence>
<organism evidence="2 3">
    <name type="scientific">Haemonchus contortus</name>
    <name type="common">Barber pole worm</name>
    <dbReference type="NCBI Taxonomy" id="6289"/>
    <lineage>
        <taxon>Eukaryota</taxon>
        <taxon>Metazoa</taxon>
        <taxon>Ecdysozoa</taxon>
        <taxon>Nematoda</taxon>
        <taxon>Chromadorea</taxon>
        <taxon>Rhabditida</taxon>
        <taxon>Rhabditina</taxon>
        <taxon>Rhabditomorpha</taxon>
        <taxon>Strongyloidea</taxon>
        <taxon>Trichostrongylidae</taxon>
        <taxon>Haemonchus</taxon>
    </lineage>
</organism>
<dbReference type="AlphaFoldDB" id="A0A7I4XU63"/>
<dbReference type="OrthoDB" id="616263at2759"/>
<evidence type="ECO:0000256" key="1">
    <source>
        <dbReference type="SAM" id="MobiDB-lite"/>
    </source>
</evidence>
<keyword evidence="2" id="KW-1185">Reference proteome</keyword>
<evidence type="ECO:0000313" key="2">
    <source>
        <dbReference type="Proteomes" id="UP000025227"/>
    </source>
</evidence>
<protein>
    <submittedName>
        <fullName evidence="3">DUF3560 domain-containing protein</fullName>
    </submittedName>
</protein>
<accession>A0A7I4XU63</accession>
<evidence type="ECO:0000313" key="3">
    <source>
        <dbReference type="WBParaSite" id="HCON_00011290-00001"/>
    </source>
</evidence>